<name>A0A132N9Y8_9ACTN</name>
<dbReference type="EMBL" id="JYIK01001089">
    <property type="protein sequence ID" value="KWX06767.1"/>
    <property type="molecule type" value="Genomic_DNA"/>
</dbReference>
<dbReference type="PATRIC" id="fig|1469144.8.peg.4334"/>
<gene>
    <name evidence="1" type="ORF">TH66_06535</name>
    <name evidence="2" type="ORF">TR74_20975</name>
</gene>
<evidence type="ECO:0000313" key="4">
    <source>
        <dbReference type="Proteomes" id="UP000070659"/>
    </source>
</evidence>
<reference evidence="2 4" key="1">
    <citation type="submission" date="2015-02" db="EMBL/GenBank/DDBJ databases">
        <title>Physiological reanalysis, assessment of diazotrophy, and genome sequences of multiple isolates of Streptomyces thermoautotrophicus.</title>
        <authorList>
            <person name="MacKellar D.C."/>
            <person name="Lieber L."/>
            <person name="Norman J."/>
            <person name="Bolger A."/>
            <person name="Tobin C."/>
            <person name="Murray J.W."/>
            <person name="Prell J."/>
        </authorList>
    </citation>
    <scope>NUCLEOTIDE SEQUENCE [LARGE SCALE GENOMIC DNA]</scope>
    <source>
        <strain evidence="2 4">UBT1</strain>
    </source>
</reference>
<dbReference type="EMBL" id="JYIJ01000014">
    <property type="protein sequence ID" value="KWX04811.1"/>
    <property type="molecule type" value="Genomic_DNA"/>
</dbReference>
<dbReference type="Proteomes" id="UP000070659">
    <property type="component" value="Unassembled WGS sequence"/>
</dbReference>
<comment type="caution">
    <text evidence="2">The sequence shown here is derived from an EMBL/GenBank/DDBJ whole genome shotgun (WGS) entry which is preliminary data.</text>
</comment>
<evidence type="ECO:0000313" key="1">
    <source>
        <dbReference type="EMBL" id="KWX04811.1"/>
    </source>
</evidence>
<dbReference type="Proteomes" id="UP000070598">
    <property type="component" value="Unassembled WGS sequence"/>
</dbReference>
<sequence>MTGLSFACTGAAPERYAAAPTLVFDLRVTEESGERVHALALRCQIRIEPQRRTYETAEAEGLLDLFGEPARWGDTLKPLQFTTVPLMVPGFSGETEVGLPVPVTYDLEVAAGKYFQALRDGEVPLLLLFSGTVFYQGAAGLQVEQVPWDREARYRLPVAVWRELIDLRFPNSGWLRLSRDTLDALHRVKARRALPTWEHAIEYLLKQAGEETP</sequence>
<dbReference type="InterPro" id="IPR045730">
    <property type="entry name" value="DUF6084"/>
</dbReference>
<dbReference type="Pfam" id="PF19562">
    <property type="entry name" value="DUF6084"/>
    <property type="match status" value="1"/>
</dbReference>
<organism evidence="2 3">
    <name type="scientific">Carbonactinospora thermoautotrophica</name>
    <dbReference type="NCBI Taxonomy" id="1469144"/>
    <lineage>
        <taxon>Bacteria</taxon>
        <taxon>Bacillati</taxon>
        <taxon>Actinomycetota</taxon>
        <taxon>Actinomycetes</taxon>
        <taxon>Kitasatosporales</taxon>
        <taxon>Carbonactinosporaceae</taxon>
        <taxon>Carbonactinospora</taxon>
    </lineage>
</organism>
<accession>A0A132N9Y8</accession>
<protein>
    <submittedName>
        <fullName evidence="2">Uncharacterized protein</fullName>
    </submittedName>
</protein>
<evidence type="ECO:0000313" key="2">
    <source>
        <dbReference type="EMBL" id="KWX06767.1"/>
    </source>
</evidence>
<dbReference type="RefSeq" id="WP_067069188.1">
    <property type="nucleotide sequence ID" value="NZ_JYIJ01000014.1"/>
</dbReference>
<reference evidence="3" key="2">
    <citation type="submission" date="2015-02" db="EMBL/GenBank/DDBJ databases">
        <title>Physiological reanalysis, assessment of diazotrophy, and genome sequences of multiple isolates of Streptomyces thermoautotrophicus.</title>
        <authorList>
            <person name="MacKellar D.C."/>
            <person name="Lieber L."/>
            <person name="Norman J."/>
            <person name="Bolger A."/>
            <person name="Tobin C."/>
            <person name="Murray J.W."/>
            <person name="Friesen M."/>
            <person name="Prell J."/>
        </authorList>
    </citation>
    <scope>NUCLEOTIDE SEQUENCE [LARGE SCALE GENOMIC DNA]</scope>
    <source>
        <strain evidence="3">UBT1</strain>
    </source>
</reference>
<proteinExistence type="predicted"/>
<evidence type="ECO:0000313" key="3">
    <source>
        <dbReference type="Proteomes" id="UP000070598"/>
    </source>
</evidence>
<dbReference type="AlphaFoldDB" id="A0A132N9Y8"/>